<dbReference type="Proteomes" id="UP000019491">
    <property type="component" value="Unassembled WGS sequence"/>
</dbReference>
<dbReference type="InterPro" id="IPR002821">
    <property type="entry name" value="Hydantoinase_A"/>
</dbReference>
<feature type="domain" description="Hydantoinase/oxoprolinase N-terminal" evidence="2">
    <location>
        <begin position="7"/>
        <end position="186"/>
    </location>
</feature>
<proteinExistence type="predicted"/>
<name>X0RAV2_RHOWR</name>
<dbReference type="SUPFAM" id="SSF53067">
    <property type="entry name" value="Actin-like ATPase domain"/>
    <property type="match status" value="1"/>
</dbReference>
<dbReference type="InterPro" id="IPR008040">
    <property type="entry name" value="Hydant_A_N"/>
</dbReference>
<evidence type="ECO:0000259" key="1">
    <source>
        <dbReference type="Pfam" id="PF01968"/>
    </source>
</evidence>
<gene>
    <name evidence="4" type="primary">hyuA</name>
    <name evidence="4" type="ORF">RW1_049_00390</name>
</gene>
<accession>X0RAV2</accession>
<protein>
    <submittedName>
        <fullName evidence="4">Hydantoinase A</fullName>
    </submittedName>
</protein>
<dbReference type="Pfam" id="PF01968">
    <property type="entry name" value="Hydantoinase_A"/>
    <property type="match status" value="1"/>
</dbReference>
<evidence type="ECO:0000313" key="4">
    <source>
        <dbReference type="EMBL" id="GAF48130.1"/>
    </source>
</evidence>
<dbReference type="InterPro" id="IPR043129">
    <property type="entry name" value="ATPase_NBD"/>
</dbReference>
<evidence type="ECO:0000313" key="5">
    <source>
        <dbReference type="Proteomes" id="UP000019491"/>
    </source>
</evidence>
<evidence type="ECO:0000259" key="3">
    <source>
        <dbReference type="Pfam" id="PF19278"/>
    </source>
</evidence>
<dbReference type="OrthoDB" id="9768323at2"/>
<reference evidence="4 5" key="1">
    <citation type="submission" date="2014-02" db="EMBL/GenBank/DDBJ databases">
        <title>Whole genome shotgun sequence of Rhodococcus wratislaviensis NBRC 100605.</title>
        <authorList>
            <person name="Hosoyama A."/>
            <person name="Tsuchikane K."/>
            <person name="Yoshida I."/>
            <person name="Ohji S."/>
            <person name="Ichikawa N."/>
            <person name="Yamazoe A."/>
            <person name="Fujita N."/>
        </authorList>
    </citation>
    <scope>NUCLEOTIDE SEQUENCE [LARGE SCALE GENOMIC DNA]</scope>
    <source>
        <strain evidence="4 5">NBRC 100605</strain>
    </source>
</reference>
<keyword evidence="5" id="KW-1185">Reference proteome</keyword>
<dbReference type="InterPro" id="IPR045079">
    <property type="entry name" value="Oxoprolinase-like"/>
</dbReference>
<comment type="caution">
    <text evidence="4">The sequence shown here is derived from an EMBL/GenBank/DDBJ whole genome shotgun (WGS) entry which is preliminary data.</text>
</comment>
<dbReference type="EMBL" id="BAWF01000049">
    <property type="protein sequence ID" value="GAF48130.1"/>
    <property type="molecule type" value="Genomic_DNA"/>
</dbReference>
<dbReference type="GO" id="GO:0017168">
    <property type="term" value="F:5-oxoprolinase (ATP-hydrolyzing) activity"/>
    <property type="evidence" value="ECO:0007669"/>
    <property type="project" value="TreeGrafter"/>
</dbReference>
<evidence type="ECO:0000259" key="2">
    <source>
        <dbReference type="Pfam" id="PF05378"/>
    </source>
</evidence>
<dbReference type="Pfam" id="PF05378">
    <property type="entry name" value="Hydant_A_N"/>
    <property type="match status" value="1"/>
</dbReference>
<feature type="domain" description="Hydantoinase A/oxoprolinase" evidence="1">
    <location>
        <begin position="208"/>
        <end position="493"/>
    </location>
</feature>
<organism evidence="4 5">
    <name type="scientific">Rhodococcus wratislaviensis NBRC 100605</name>
    <dbReference type="NCBI Taxonomy" id="1219028"/>
    <lineage>
        <taxon>Bacteria</taxon>
        <taxon>Bacillati</taxon>
        <taxon>Actinomycetota</taxon>
        <taxon>Actinomycetes</taxon>
        <taxon>Mycobacteriales</taxon>
        <taxon>Nocardiaceae</taxon>
        <taxon>Rhodococcus</taxon>
    </lineage>
</organism>
<dbReference type="PANTHER" id="PTHR11365:SF23">
    <property type="entry name" value="HYPOTHETICAL 5-OXOPROLINASE (EUROFUNG)-RELATED"/>
    <property type="match status" value="1"/>
</dbReference>
<dbReference type="GO" id="GO:0006749">
    <property type="term" value="P:glutathione metabolic process"/>
    <property type="evidence" value="ECO:0007669"/>
    <property type="project" value="TreeGrafter"/>
</dbReference>
<dbReference type="Pfam" id="PF19278">
    <property type="entry name" value="Hydant_A_C"/>
    <property type="match status" value="1"/>
</dbReference>
<feature type="domain" description="Acetophenone carboxylase-like C-terminal" evidence="3">
    <location>
        <begin position="508"/>
        <end position="683"/>
    </location>
</feature>
<dbReference type="InterPro" id="IPR049517">
    <property type="entry name" value="ACX-like_C"/>
</dbReference>
<dbReference type="RefSeq" id="WP_037238040.1">
    <property type="nucleotide sequence ID" value="NZ_BAWF01000049.1"/>
</dbReference>
<dbReference type="AlphaFoldDB" id="X0RAV2"/>
<sequence>MTRTYSVGVDVGGSFTDIALTTPNGTHRAKAPTNPQDFSDGVLTALELVATHAGCTLTDLLPRIARMGLGTTAVTNVIAALSGTTVGLLTTAGFEGELAVSNGIRPSGPDGRVHAPELLVPIRNTVGLHERIDRFGEVLHSLDETEVLEAARHLIEDRGAAALAVSLMSAYANPSHEHRAAQLIRAAHPNVPVFAATELSPTIGFFQRTMFAVLNAYSADAIDGVEDLLDELQRLGLAVPVKLMNASGGAIGVGAARRAPMNLMHSGPSGGVAAAAELAARHGLDKVIAADMGGTSFDISMITDGQPFRRLNAEVLEVPTSMSAVDVRSIGSGGGSIAWTDRRGMLRVGPRSARSFPGPACYGRGGTDPTVTDALLVLGFIDPDHFLGGSMTLDLEAATAACAHVGEPIGLDAIGVARGIWTLALADMVAAVRMVFNRRGLDVREYSIVSYGGCGSLFTAAIGQALGVRHVVVPEVASVFSAFGAATANIRRERTQSVAVELPTAPTSVEAVVVQLLQAVHLDLDEERVPADARRVTLEADLRYKRQRFDLSVAFQHELSIADALEHAEKEFFELYTRIYGTGSSLLGAPVELVTLRAIGMGTIATPAVGDASEATEDAGQPAPVGVRTVDLPGSAQPLNVDWLDETALHPGVTITGPACIDKVDTTVWLPPGATATVAADRTLILDLSATIPGAPS</sequence>
<dbReference type="GO" id="GO:0005829">
    <property type="term" value="C:cytosol"/>
    <property type="evidence" value="ECO:0007669"/>
    <property type="project" value="TreeGrafter"/>
</dbReference>
<dbReference type="PANTHER" id="PTHR11365">
    <property type="entry name" value="5-OXOPROLINASE RELATED"/>
    <property type="match status" value="1"/>
</dbReference>